<evidence type="ECO:0000313" key="6">
    <source>
        <dbReference type="EMBL" id="MET3615395.1"/>
    </source>
</evidence>
<evidence type="ECO:0000256" key="3">
    <source>
        <dbReference type="ARBA" id="ARBA00022723"/>
    </source>
</evidence>
<reference evidence="6 7" key="1">
    <citation type="submission" date="2024-06" db="EMBL/GenBank/DDBJ databases">
        <title>Genomic Encyclopedia of Type Strains, Phase IV (KMG-IV): sequencing the most valuable type-strain genomes for metagenomic binning, comparative biology and taxonomic classification.</title>
        <authorList>
            <person name="Goeker M."/>
        </authorList>
    </citation>
    <scope>NUCLEOTIDE SEQUENCE [LARGE SCALE GENOMIC DNA]</scope>
    <source>
        <strain evidence="6 7">DSM 29780</strain>
    </source>
</reference>
<dbReference type="GO" id="GO:0008816">
    <property type="term" value="F:citryl-CoA lyase activity"/>
    <property type="evidence" value="ECO:0007669"/>
    <property type="project" value="UniProtKB-EC"/>
</dbReference>
<feature type="domain" description="HpcH/HpaI aldolase/citrate lyase" evidence="5">
    <location>
        <begin position="8"/>
        <end position="222"/>
    </location>
</feature>
<dbReference type="InterPro" id="IPR005000">
    <property type="entry name" value="Aldolase/citrate-lyase_domain"/>
</dbReference>
<dbReference type="SUPFAM" id="SSF51621">
    <property type="entry name" value="Phosphoenolpyruvate/pyruvate domain"/>
    <property type="match status" value="1"/>
</dbReference>
<organism evidence="6 7">
    <name type="scientific">Rhizobium aquaticum</name>
    <dbReference type="NCBI Taxonomy" id="1549636"/>
    <lineage>
        <taxon>Bacteria</taxon>
        <taxon>Pseudomonadati</taxon>
        <taxon>Pseudomonadota</taxon>
        <taxon>Alphaproteobacteria</taxon>
        <taxon>Hyphomicrobiales</taxon>
        <taxon>Rhizobiaceae</taxon>
        <taxon>Rhizobium/Agrobacterium group</taxon>
        <taxon>Rhizobium</taxon>
    </lineage>
</organism>
<dbReference type="RefSeq" id="WP_354557873.1">
    <property type="nucleotide sequence ID" value="NZ_JBEPMB010000007.1"/>
</dbReference>
<proteinExistence type="inferred from homology"/>
<protein>
    <submittedName>
        <fullName evidence="6">Citrate lyase subunit beta/citryl-CoA lyase</fullName>
        <ecNumber evidence="6">4.1.3.34</ecNumber>
    </submittedName>
</protein>
<name>A0ABV2J5Z4_9HYPH</name>
<evidence type="ECO:0000256" key="1">
    <source>
        <dbReference type="ARBA" id="ARBA00001946"/>
    </source>
</evidence>
<dbReference type="PANTHER" id="PTHR32308">
    <property type="entry name" value="LYASE BETA SUBUNIT, PUTATIVE (AFU_ORTHOLOGUE AFUA_4G13030)-RELATED"/>
    <property type="match status" value="1"/>
</dbReference>
<keyword evidence="6" id="KW-0456">Lyase</keyword>
<evidence type="ECO:0000256" key="4">
    <source>
        <dbReference type="ARBA" id="ARBA00022842"/>
    </source>
</evidence>
<dbReference type="Proteomes" id="UP001549047">
    <property type="component" value="Unassembled WGS sequence"/>
</dbReference>
<dbReference type="InterPro" id="IPR015813">
    <property type="entry name" value="Pyrv/PenolPyrv_kinase-like_dom"/>
</dbReference>
<sequence length="290" mass="30807">MTDTAFRRSMLCLPASNAKALAKLAILECDATIYDLEDAVAPEMKAAARAALIGHFAAGAKPGVEHVIRINALSSPWGEADLEAVAQCRPDAVLVPKVERAADLAAVAATLDKAGLTETRLMAMIETPKGVLNAAAIAEAHAPRLAALVVGLNDLRKETKVPRGPNRHLLVPWLMQVVLAARAHGVVPIDAVSNDFRDLAAFEAECTEGRAMGFDGKMLIHPAQIEPANRRFGPSEEEITAARKIVAAFDAPEAVGQGAIKIDGEMVERLHLDEARKLLALLSFEGKGNP</sequence>
<evidence type="ECO:0000313" key="7">
    <source>
        <dbReference type="Proteomes" id="UP001549047"/>
    </source>
</evidence>
<dbReference type="PANTHER" id="PTHR32308:SF10">
    <property type="entry name" value="CITRATE LYASE SUBUNIT BETA"/>
    <property type="match status" value="1"/>
</dbReference>
<dbReference type="InterPro" id="IPR040442">
    <property type="entry name" value="Pyrv_kinase-like_dom_sf"/>
</dbReference>
<dbReference type="EC" id="4.1.3.34" evidence="6"/>
<dbReference type="Pfam" id="PF03328">
    <property type="entry name" value="HpcH_HpaI"/>
    <property type="match status" value="1"/>
</dbReference>
<dbReference type="Gene3D" id="3.20.20.60">
    <property type="entry name" value="Phosphoenolpyruvate-binding domains"/>
    <property type="match status" value="1"/>
</dbReference>
<comment type="cofactor">
    <cofactor evidence="1">
        <name>Mg(2+)</name>
        <dbReference type="ChEBI" id="CHEBI:18420"/>
    </cofactor>
</comment>
<evidence type="ECO:0000259" key="5">
    <source>
        <dbReference type="Pfam" id="PF03328"/>
    </source>
</evidence>
<keyword evidence="7" id="KW-1185">Reference proteome</keyword>
<gene>
    <name evidence="6" type="ORF">ABID16_003739</name>
</gene>
<keyword evidence="3" id="KW-0479">Metal-binding</keyword>
<comment type="caution">
    <text evidence="6">The sequence shown here is derived from an EMBL/GenBank/DDBJ whole genome shotgun (WGS) entry which is preliminary data.</text>
</comment>
<evidence type="ECO:0000256" key="2">
    <source>
        <dbReference type="ARBA" id="ARBA00005568"/>
    </source>
</evidence>
<dbReference type="PIRSF" id="PIRSF015582">
    <property type="entry name" value="Cit_lyase_B"/>
    <property type="match status" value="1"/>
</dbReference>
<comment type="similarity">
    <text evidence="2">Belongs to the HpcH/HpaI aldolase family.</text>
</comment>
<dbReference type="EMBL" id="JBEPMB010000007">
    <property type="protein sequence ID" value="MET3615395.1"/>
    <property type="molecule type" value="Genomic_DNA"/>
</dbReference>
<accession>A0ABV2J5Z4</accession>
<keyword evidence="4" id="KW-0460">Magnesium</keyword>
<dbReference type="InterPro" id="IPR011206">
    <property type="entry name" value="Citrate_lyase_beta/mcl1/mcl2"/>
</dbReference>